<feature type="transmembrane region" description="Helical" evidence="9">
    <location>
        <begin position="21"/>
        <end position="43"/>
    </location>
</feature>
<dbReference type="RefSeq" id="WP_150439237.1">
    <property type="nucleotide sequence ID" value="NZ_VYKL01000014.1"/>
</dbReference>
<evidence type="ECO:0000313" key="12">
    <source>
        <dbReference type="Proteomes" id="UP000326671"/>
    </source>
</evidence>
<dbReference type="PANTHER" id="PTHR35011">
    <property type="entry name" value="2,3-DIKETO-L-GULONATE TRAP TRANSPORTER SMALL PERMEASE PROTEIN YIAM"/>
    <property type="match status" value="1"/>
</dbReference>
<evidence type="ECO:0000313" key="11">
    <source>
        <dbReference type="EMBL" id="KAA9027009.1"/>
    </source>
</evidence>
<dbReference type="Pfam" id="PF04290">
    <property type="entry name" value="DctQ"/>
    <property type="match status" value="1"/>
</dbReference>
<feature type="transmembrane region" description="Helical" evidence="9">
    <location>
        <begin position="93"/>
        <end position="113"/>
    </location>
</feature>
<name>A0A5J5I0I9_9BACI</name>
<gene>
    <name evidence="11" type="ORF">F4V44_06755</name>
</gene>
<evidence type="ECO:0000256" key="1">
    <source>
        <dbReference type="ARBA" id="ARBA00004429"/>
    </source>
</evidence>
<keyword evidence="5 9" id="KW-0812">Transmembrane</keyword>
<sequence length="181" mass="20454">MMKYLNGIEYVSRIFEKIVIFIVQVSVGVLILDLNIAVLFRIFKVQLVGTSEIALFLLAWITFLGASLSIKQGSMVAITVILERLKGHVSTSVQIIIQLFVLFFSCMLFYYSFNWITAPNVQSTLSSALQIPMWIPYSIIPLTTLLTIIFCISNIIQLLKTESSTSVADYQQSIEKEWGVE</sequence>
<proteinExistence type="inferred from homology"/>
<dbReference type="GO" id="GO:0015740">
    <property type="term" value="P:C4-dicarboxylate transport"/>
    <property type="evidence" value="ECO:0007669"/>
    <property type="project" value="TreeGrafter"/>
</dbReference>
<comment type="subcellular location">
    <subcellularLocation>
        <location evidence="1">Cell inner membrane</location>
        <topology evidence="1">Multi-pass membrane protein</topology>
    </subcellularLocation>
</comment>
<comment type="caution">
    <text evidence="11">The sequence shown here is derived from an EMBL/GenBank/DDBJ whole genome shotgun (WGS) entry which is preliminary data.</text>
</comment>
<dbReference type="OrthoDB" id="9815614at2"/>
<dbReference type="GO" id="GO:0022857">
    <property type="term" value="F:transmembrane transporter activity"/>
    <property type="evidence" value="ECO:0007669"/>
    <property type="project" value="TreeGrafter"/>
</dbReference>
<dbReference type="AlphaFoldDB" id="A0A5J5I0I9"/>
<evidence type="ECO:0000256" key="2">
    <source>
        <dbReference type="ARBA" id="ARBA00022448"/>
    </source>
</evidence>
<comment type="similarity">
    <text evidence="8">Belongs to the TRAP transporter small permease family.</text>
</comment>
<keyword evidence="2" id="KW-0813">Transport</keyword>
<accession>A0A5J5I0I9</accession>
<dbReference type="InterPro" id="IPR007387">
    <property type="entry name" value="TRAP_DctQ"/>
</dbReference>
<keyword evidence="3" id="KW-1003">Cell membrane</keyword>
<evidence type="ECO:0000256" key="5">
    <source>
        <dbReference type="ARBA" id="ARBA00022692"/>
    </source>
</evidence>
<dbReference type="EMBL" id="VYKL01000014">
    <property type="protein sequence ID" value="KAA9027009.1"/>
    <property type="molecule type" value="Genomic_DNA"/>
</dbReference>
<evidence type="ECO:0000256" key="8">
    <source>
        <dbReference type="ARBA" id="ARBA00038436"/>
    </source>
</evidence>
<dbReference type="GO" id="GO:0005886">
    <property type="term" value="C:plasma membrane"/>
    <property type="evidence" value="ECO:0007669"/>
    <property type="project" value="UniProtKB-SubCell"/>
</dbReference>
<feature type="transmembrane region" description="Helical" evidence="9">
    <location>
        <begin position="55"/>
        <end position="81"/>
    </location>
</feature>
<feature type="transmembrane region" description="Helical" evidence="9">
    <location>
        <begin position="133"/>
        <end position="156"/>
    </location>
</feature>
<keyword evidence="4" id="KW-0997">Cell inner membrane</keyword>
<dbReference type="InterPro" id="IPR055348">
    <property type="entry name" value="DctQ"/>
</dbReference>
<keyword evidence="12" id="KW-1185">Reference proteome</keyword>
<evidence type="ECO:0000256" key="6">
    <source>
        <dbReference type="ARBA" id="ARBA00022989"/>
    </source>
</evidence>
<evidence type="ECO:0000256" key="9">
    <source>
        <dbReference type="SAM" id="Phobius"/>
    </source>
</evidence>
<evidence type="ECO:0000256" key="7">
    <source>
        <dbReference type="ARBA" id="ARBA00023136"/>
    </source>
</evidence>
<feature type="domain" description="Tripartite ATP-independent periplasmic transporters DctQ component" evidence="10">
    <location>
        <begin position="37"/>
        <end position="160"/>
    </location>
</feature>
<evidence type="ECO:0000256" key="4">
    <source>
        <dbReference type="ARBA" id="ARBA00022519"/>
    </source>
</evidence>
<evidence type="ECO:0000256" key="3">
    <source>
        <dbReference type="ARBA" id="ARBA00022475"/>
    </source>
</evidence>
<keyword evidence="7 9" id="KW-0472">Membrane</keyword>
<reference evidence="11 12" key="1">
    <citation type="submission" date="2019-09" db="EMBL/GenBank/DDBJ databases">
        <title>Whole genome sequences of isolates from the Mars Exploration Rovers.</title>
        <authorList>
            <person name="Seuylemezian A."/>
            <person name="Vaishampayan P."/>
        </authorList>
    </citation>
    <scope>NUCLEOTIDE SEQUENCE [LARGE SCALE GENOMIC DNA]</scope>
    <source>
        <strain evidence="11 12">MER_TA_151</strain>
    </source>
</reference>
<organism evidence="11 12">
    <name type="scientific">Niallia endozanthoxylica</name>
    <dbReference type="NCBI Taxonomy" id="2036016"/>
    <lineage>
        <taxon>Bacteria</taxon>
        <taxon>Bacillati</taxon>
        <taxon>Bacillota</taxon>
        <taxon>Bacilli</taxon>
        <taxon>Bacillales</taxon>
        <taxon>Bacillaceae</taxon>
        <taxon>Niallia</taxon>
    </lineage>
</organism>
<dbReference type="PANTHER" id="PTHR35011:SF2">
    <property type="entry name" value="2,3-DIKETO-L-GULONATE TRAP TRANSPORTER SMALL PERMEASE PROTEIN YIAM"/>
    <property type="match status" value="1"/>
</dbReference>
<keyword evidence="6 9" id="KW-1133">Transmembrane helix</keyword>
<dbReference type="Proteomes" id="UP000326671">
    <property type="component" value="Unassembled WGS sequence"/>
</dbReference>
<evidence type="ECO:0000259" key="10">
    <source>
        <dbReference type="Pfam" id="PF04290"/>
    </source>
</evidence>
<protein>
    <submittedName>
        <fullName evidence="11">TRAP transporter small permease</fullName>
    </submittedName>
</protein>